<reference evidence="4" key="1">
    <citation type="submission" date="2016-10" db="EMBL/GenBank/DDBJ databases">
        <authorList>
            <person name="Varghese N."/>
            <person name="Submissions S."/>
        </authorList>
    </citation>
    <scope>NUCLEOTIDE SEQUENCE [LARGE SCALE GENOMIC DNA]</scope>
    <source>
        <strain evidence="4">LMG 22563</strain>
    </source>
</reference>
<feature type="compositionally biased region" description="Low complexity" evidence="1">
    <location>
        <begin position="144"/>
        <end position="154"/>
    </location>
</feature>
<dbReference type="AlphaFoldDB" id="A0A1I3NVN1"/>
<feature type="domain" description="DnaT DNA-binding" evidence="2">
    <location>
        <begin position="160"/>
        <end position="229"/>
    </location>
</feature>
<name>A0A1I3NVN1_9GAMM</name>
<keyword evidence="4" id="KW-1185">Reference proteome</keyword>
<feature type="compositionally biased region" description="Basic and acidic residues" evidence="1">
    <location>
        <begin position="133"/>
        <end position="143"/>
    </location>
</feature>
<organism evidence="3 4">
    <name type="scientific">Phytopseudomonas argentinensis</name>
    <dbReference type="NCBI Taxonomy" id="289370"/>
    <lineage>
        <taxon>Bacteria</taxon>
        <taxon>Pseudomonadati</taxon>
        <taxon>Pseudomonadota</taxon>
        <taxon>Gammaproteobacteria</taxon>
        <taxon>Pseudomonadales</taxon>
        <taxon>Pseudomonadaceae</taxon>
        <taxon>Phytopseudomonas</taxon>
    </lineage>
</organism>
<dbReference type="RefSeq" id="WP_074888263.1">
    <property type="nucleotide sequence ID" value="NZ_FORC01000004.1"/>
</dbReference>
<dbReference type="Gene3D" id="1.10.8.1180">
    <property type="match status" value="1"/>
</dbReference>
<evidence type="ECO:0000313" key="3">
    <source>
        <dbReference type="EMBL" id="SFJ12826.1"/>
    </source>
</evidence>
<sequence length="262" mass="28646">MAGDWIKFELATLDKPEVCQIADLANIDLDAVVGKLLRVWGWFDQQTEQGNAPSVTKKLLDRLVGVIGFCDHMVSVGWLIEADGVISIPNFDRHNGKTAKNRSLTALRVASHKKTNGKGNAANVTPPLADALPKEEKRRDKEQQQQAPAPIAGIEARQRFEMFEGWAPDEVSIAPHLKLIGVTADQVTKQAIAEFVSYWMTRDASHNQGSWCRELVASIHRNAVRTAATSGARPGRTSQHTGLANQDPHAGLEANADGTFQL</sequence>
<evidence type="ECO:0000259" key="2">
    <source>
        <dbReference type="Pfam" id="PF17948"/>
    </source>
</evidence>
<proteinExistence type="predicted"/>
<protein>
    <recommendedName>
        <fullName evidence="2">DnaT DNA-binding domain-containing protein</fullName>
    </recommendedName>
</protein>
<accession>A0A1I3NVN1</accession>
<feature type="region of interest" description="Disordered" evidence="1">
    <location>
        <begin position="133"/>
        <end position="154"/>
    </location>
</feature>
<dbReference type="Proteomes" id="UP000183018">
    <property type="component" value="Unassembled WGS sequence"/>
</dbReference>
<dbReference type="EMBL" id="FORC01000004">
    <property type="protein sequence ID" value="SFJ12826.1"/>
    <property type="molecule type" value="Genomic_DNA"/>
</dbReference>
<evidence type="ECO:0000256" key="1">
    <source>
        <dbReference type="SAM" id="MobiDB-lite"/>
    </source>
</evidence>
<dbReference type="Pfam" id="PF17948">
    <property type="entry name" value="DnaT"/>
    <property type="match status" value="1"/>
</dbReference>
<feature type="region of interest" description="Disordered" evidence="1">
    <location>
        <begin position="227"/>
        <end position="262"/>
    </location>
</feature>
<gene>
    <name evidence="3" type="ORF">SAMN05216602_4027</name>
</gene>
<dbReference type="InterPro" id="IPR040480">
    <property type="entry name" value="DnaT_DNA_bind"/>
</dbReference>
<evidence type="ECO:0000313" key="4">
    <source>
        <dbReference type="Proteomes" id="UP000183018"/>
    </source>
</evidence>
<dbReference type="STRING" id="289370.SAMN05216602_4027"/>